<evidence type="ECO:0000256" key="8">
    <source>
        <dbReference type="SAM" id="Phobius"/>
    </source>
</evidence>
<reference evidence="9 10" key="1">
    <citation type="submission" date="2019-05" db="EMBL/GenBank/DDBJ databases">
        <title>Nesterenkonia sp. GY239, isolated from the Southern Atlantic Ocean.</title>
        <authorList>
            <person name="Zhang G."/>
        </authorList>
    </citation>
    <scope>NUCLEOTIDE SEQUENCE [LARGE SCALE GENOMIC DNA]</scope>
    <source>
        <strain evidence="9 10">GY239</strain>
    </source>
</reference>
<evidence type="ECO:0000256" key="1">
    <source>
        <dbReference type="ARBA" id="ARBA00004141"/>
    </source>
</evidence>
<dbReference type="GO" id="GO:0045436">
    <property type="term" value="F:lycopene beta cyclase activity"/>
    <property type="evidence" value="ECO:0007669"/>
    <property type="project" value="UniProtKB-ARBA"/>
</dbReference>
<comment type="subcellular location">
    <subcellularLocation>
        <location evidence="1">Membrane</location>
        <topology evidence="1">Multi-pass membrane protein</topology>
    </subcellularLocation>
</comment>
<accession>A0A5R9A5W2</accession>
<dbReference type="NCBIfam" id="TIGR03462">
    <property type="entry name" value="CarR_dom_SF"/>
    <property type="match status" value="1"/>
</dbReference>
<feature type="transmembrane region" description="Helical" evidence="8">
    <location>
        <begin position="85"/>
        <end position="106"/>
    </location>
</feature>
<keyword evidence="7" id="KW-0413">Isomerase</keyword>
<keyword evidence="4" id="KW-0125">Carotenoid biosynthesis</keyword>
<protein>
    <submittedName>
        <fullName evidence="9">Lycopene cyclase domain-containing protein</fullName>
    </submittedName>
</protein>
<evidence type="ECO:0000313" key="10">
    <source>
        <dbReference type="Proteomes" id="UP000306544"/>
    </source>
</evidence>
<evidence type="ECO:0000256" key="3">
    <source>
        <dbReference type="ARBA" id="ARBA00022692"/>
    </source>
</evidence>
<feature type="transmembrane region" description="Helical" evidence="8">
    <location>
        <begin position="38"/>
        <end position="65"/>
    </location>
</feature>
<evidence type="ECO:0000256" key="7">
    <source>
        <dbReference type="ARBA" id="ARBA00023235"/>
    </source>
</evidence>
<evidence type="ECO:0000256" key="4">
    <source>
        <dbReference type="ARBA" id="ARBA00022746"/>
    </source>
</evidence>
<comment type="caution">
    <text evidence="9">The sequence shown here is derived from an EMBL/GenBank/DDBJ whole genome shotgun (WGS) entry which is preliminary data.</text>
</comment>
<dbReference type="EMBL" id="VAWA01000013">
    <property type="protein sequence ID" value="TLP74072.1"/>
    <property type="molecule type" value="Genomic_DNA"/>
</dbReference>
<keyword evidence="6 8" id="KW-0472">Membrane</keyword>
<gene>
    <name evidence="9" type="ORF">FEF27_09985</name>
</gene>
<organism evidence="9 10">
    <name type="scientific">Nesterenkonia sphaerica</name>
    <dbReference type="NCBI Taxonomy" id="1804988"/>
    <lineage>
        <taxon>Bacteria</taxon>
        <taxon>Bacillati</taxon>
        <taxon>Actinomycetota</taxon>
        <taxon>Actinomycetes</taxon>
        <taxon>Micrococcales</taxon>
        <taxon>Micrococcaceae</taxon>
        <taxon>Nesterenkonia</taxon>
    </lineage>
</organism>
<dbReference type="GO" id="GO:0016872">
    <property type="term" value="F:intramolecular lyase activity"/>
    <property type="evidence" value="ECO:0007669"/>
    <property type="project" value="InterPro"/>
</dbReference>
<dbReference type="GO" id="GO:0016117">
    <property type="term" value="P:carotenoid biosynthetic process"/>
    <property type="evidence" value="ECO:0007669"/>
    <property type="project" value="UniProtKB-KW"/>
</dbReference>
<keyword evidence="10" id="KW-1185">Reference proteome</keyword>
<comment type="pathway">
    <text evidence="2">Carotenoid biosynthesis.</text>
</comment>
<dbReference type="AlphaFoldDB" id="A0A5R9A5W2"/>
<keyword evidence="3 8" id="KW-0812">Transmembrane</keyword>
<evidence type="ECO:0000256" key="6">
    <source>
        <dbReference type="ARBA" id="ARBA00023136"/>
    </source>
</evidence>
<evidence type="ECO:0000256" key="2">
    <source>
        <dbReference type="ARBA" id="ARBA00004829"/>
    </source>
</evidence>
<dbReference type="Proteomes" id="UP000306544">
    <property type="component" value="Unassembled WGS sequence"/>
</dbReference>
<feature type="transmembrane region" description="Helical" evidence="8">
    <location>
        <begin position="6"/>
        <end position="26"/>
    </location>
</feature>
<evidence type="ECO:0000313" key="9">
    <source>
        <dbReference type="EMBL" id="TLP74072.1"/>
    </source>
</evidence>
<sequence>MPVEPTNLLYLGALLTSAACILLIDFRHRVFIFREPLRASMVIVLGTVFFLLWDLAGIGLGIFFQGTGPYMTGIMLAPELPIEELVFLLFLCHITMVLVLGSQRLLMKGVQA</sequence>
<dbReference type="GO" id="GO:0016020">
    <property type="term" value="C:membrane"/>
    <property type="evidence" value="ECO:0007669"/>
    <property type="project" value="UniProtKB-SubCell"/>
</dbReference>
<dbReference type="RefSeq" id="WP_138170714.1">
    <property type="nucleotide sequence ID" value="NZ_VAWA01000013.1"/>
</dbReference>
<name>A0A5R9A5W2_9MICC</name>
<evidence type="ECO:0000256" key="5">
    <source>
        <dbReference type="ARBA" id="ARBA00022989"/>
    </source>
</evidence>
<dbReference type="InterPro" id="IPR017825">
    <property type="entry name" value="Lycopene_cyclase_dom"/>
</dbReference>
<keyword evidence="5 8" id="KW-1133">Transmembrane helix</keyword>
<dbReference type="OrthoDB" id="4774157at2"/>
<proteinExistence type="predicted"/>